<gene>
    <name evidence="7" type="ORF">SCARUB_04562</name>
</gene>
<keyword evidence="3" id="KW-0813">Transport</keyword>
<sequence>ALDLLDKVGLRDKADAFPAQLSGGQKQRVAIARALAMRPKVMLFDEITSALDPELVGEVLNVLREIALESKITMIIVTHEIGFAREIADRVVYMDHGRILEDEKPELILQKPHHERTKKFLQAVLTS</sequence>
<accession>A0A1E3X5U2</accession>
<name>A0A1E3X5U2_9BACT</name>
<evidence type="ECO:0000256" key="4">
    <source>
        <dbReference type="ARBA" id="ARBA00022475"/>
    </source>
</evidence>
<evidence type="ECO:0000256" key="3">
    <source>
        <dbReference type="ARBA" id="ARBA00022448"/>
    </source>
</evidence>
<dbReference type="InterPro" id="IPR027417">
    <property type="entry name" value="P-loop_NTPase"/>
</dbReference>
<dbReference type="InterPro" id="IPR050086">
    <property type="entry name" value="MetN_ABC_transporter-like"/>
</dbReference>
<evidence type="ECO:0000256" key="2">
    <source>
        <dbReference type="ARBA" id="ARBA00005417"/>
    </source>
</evidence>
<reference evidence="7 8" key="1">
    <citation type="submission" date="2016-07" db="EMBL/GenBank/DDBJ databases">
        <title>Draft genome of Scalindua rubra, obtained from a brine-seawater interface in the Red Sea, sheds light on salt adaptation in anammox bacteria.</title>
        <authorList>
            <person name="Speth D.R."/>
            <person name="Lagkouvardos I."/>
            <person name="Wang Y."/>
            <person name="Qian P.-Y."/>
            <person name="Dutilh B.E."/>
            <person name="Jetten M.S."/>
        </authorList>
    </citation>
    <scope>NUCLEOTIDE SEQUENCE [LARGE SCALE GENOMIC DNA]</scope>
    <source>
        <strain evidence="7">BSI-1</strain>
    </source>
</reference>
<evidence type="ECO:0000256" key="1">
    <source>
        <dbReference type="ARBA" id="ARBA00004202"/>
    </source>
</evidence>
<evidence type="ECO:0000259" key="6">
    <source>
        <dbReference type="Pfam" id="PF00005"/>
    </source>
</evidence>
<keyword evidence="4" id="KW-1003">Cell membrane</keyword>
<keyword evidence="5" id="KW-0472">Membrane</keyword>
<dbReference type="AlphaFoldDB" id="A0A1E3X5U2"/>
<dbReference type="GO" id="GO:0005524">
    <property type="term" value="F:ATP binding"/>
    <property type="evidence" value="ECO:0007669"/>
    <property type="project" value="UniProtKB-KW"/>
</dbReference>
<comment type="subcellular location">
    <subcellularLocation>
        <location evidence="1">Cell membrane</location>
        <topology evidence="1">Peripheral membrane protein</topology>
    </subcellularLocation>
</comment>
<dbReference type="InterPro" id="IPR003439">
    <property type="entry name" value="ABC_transporter-like_ATP-bd"/>
</dbReference>
<dbReference type="Gene3D" id="3.40.50.300">
    <property type="entry name" value="P-loop containing nucleotide triphosphate hydrolases"/>
    <property type="match status" value="1"/>
</dbReference>
<evidence type="ECO:0000313" key="8">
    <source>
        <dbReference type="Proteomes" id="UP000094056"/>
    </source>
</evidence>
<dbReference type="GO" id="GO:0016887">
    <property type="term" value="F:ATP hydrolysis activity"/>
    <property type="evidence" value="ECO:0007669"/>
    <property type="project" value="InterPro"/>
</dbReference>
<dbReference type="PANTHER" id="PTHR43166:SF9">
    <property type="entry name" value="GLUTAMATE_ASPARTATE IMPORT ATP-BINDING PROTEIN GLTL"/>
    <property type="match status" value="1"/>
</dbReference>
<feature type="domain" description="ABC transporter" evidence="6">
    <location>
        <begin position="3"/>
        <end position="49"/>
    </location>
</feature>
<dbReference type="Pfam" id="PF00005">
    <property type="entry name" value="ABC_tran"/>
    <property type="match status" value="1"/>
</dbReference>
<comment type="similarity">
    <text evidence="2">Belongs to the ABC transporter superfamily.</text>
</comment>
<keyword evidence="7" id="KW-0067">ATP-binding</keyword>
<dbReference type="SUPFAM" id="SSF52540">
    <property type="entry name" value="P-loop containing nucleoside triphosphate hydrolases"/>
    <property type="match status" value="1"/>
</dbReference>
<dbReference type="EMBL" id="MAYW01000243">
    <property type="protein sequence ID" value="ODS30324.1"/>
    <property type="molecule type" value="Genomic_DNA"/>
</dbReference>
<feature type="non-terminal residue" evidence="7">
    <location>
        <position position="1"/>
    </location>
</feature>
<dbReference type="PANTHER" id="PTHR43166">
    <property type="entry name" value="AMINO ACID IMPORT ATP-BINDING PROTEIN"/>
    <property type="match status" value="1"/>
</dbReference>
<dbReference type="Proteomes" id="UP000094056">
    <property type="component" value="Unassembled WGS sequence"/>
</dbReference>
<protein>
    <submittedName>
        <fullName evidence="7">ABC transporter ATP-binding component</fullName>
    </submittedName>
</protein>
<dbReference type="PATRIC" id="fig|1872076.5.peg.5475"/>
<evidence type="ECO:0000313" key="7">
    <source>
        <dbReference type="EMBL" id="ODS30324.1"/>
    </source>
</evidence>
<keyword evidence="7" id="KW-0547">Nucleotide-binding</keyword>
<evidence type="ECO:0000256" key="5">
    <source>
        <dbReference type="ARBA" id="ARBA00023136"/>
    </source>
</evidence>
<proteinExistence type="inferred from homology"/>
<comment type="caution">
    <text evidence="7">The sequence shown here is derived from an EMBL/GenBank/DDBJ whole genome shotgun (WGS) entry which is preliminary data.</text>
</comment>
<dbReference type="GO" id="GO:0005886">
    <property type="term" value="C:plasma membrane"/>
    <property type="evidence" value="ECO:0007669"/>
    <property type="project" value="UniProtKB-SubCell"/>
</dbReference>
<organism evidence="7 8">
    <name type="scientific">Candidatus Scalindua rubra</name>
    <dbReference type="NCBI Taxonomy" id="1872076"/>
    <lineage>
        <taxon>Bacteria</taxon>
        <taxon>Pseudomonadati</taxon>
        <taxon>Planctomycetota</taxon>
        <taxon>Candidatus Brocadiia</taxon>
        <taxon>Candidatus Brocadiales</taxon>
        <taxon>Candidatus Scalinduaceae</taxon>
        <taxon>Candidatus Scalindua</taxon>
    </lineage>
</organism>